<dbReference type="SUPFAM" id="SSF51182">
    <property type="entry name" value="RmlC-like cupins"/>
    <property type="match status" value="1"/>
</dbReference>
<dbReference type="PANTHER" id="PTHR37694">
    <property type="entry name" value="SLR8022 PROTEIN"/>
    <property type="match status" value="1"/>
</dbReference>
<dbReference type="InterPro" id="IPR013096">
    <property type="entry name" value="Cupin_2"/>
</dbReference>
<dbReference type="InterPro" id="IPR011051">
    <property type="entry name" value="RmlC_Cupin_sf"/>
</dbReference>
<organism evidence="2">
    <name type="scientific">Staphylothermus marinus</name>
    <dbReference type="NCBI Taxonomy" id="2280"/>
    <lineage>
        <taxon>Archaea</taxon>
        <taxon>Thermoproteota</taxon>
        <taxon>Thermoprotei</taxon>
        <taxon>Desulfurococcales</taxon>
        <taxon>Desulfurococcaceae</taxon>
        <taxon>Staphylothermus</taxon>
    </lineage>
</organism>
<sequence length="132" mass="14940">MINVKGACGEIVSHIDLVEKKKVSEDSAEKTWIKWLFSDRDGALTFAVRVFEIEPGGWIKPHSHPWEHGIYVLEGVGDVRIGSRVYRVTSGSYLYIPPNVEHEYRVVGDKSVKFICIIPLKPSVQESVKKEC</sequence>
<dbReference type="Gene3D" id="2.60.120.10">
    <property type="entry name" value="Jelly Rolls"/>
    <property type="match status" value="1"/>
</dbReference>
<comment type="caution">
    <text evidence="2">The sequence shown here is derived from an EMBL/GenBank/DDBJ whole genome shotgun (WGS) entry which is preliminary data.</text>
</comment>
<reference evidence="2" key="1">
    <citation type="journal article" date="2020" name="mSystems">
        <title>Genome- and Community-Level Interaction Insights into Carbon Utilization and Element Cycling Functions of Hydrothermarchaeota in Hydrothermal Sediment.</title>
        <authorList>
            <person name="Zhou Z."/>
            <person name="Liu Y."/>
            <person name="Xu W."/>
            <person name="Pan J."/>
            <person name="Luo Z.H."/>
            <person name="Li M."/>
        </authorList>
    </citation>
    <scope>NUCLEOTIDE SEQUENCE [LARGE SCALE GENOMIC DNA]</scope>
    <source>
        <strain evidence="2">SpSt-642</strain>
    </source>
</reference>
<name>A0A7C4HGI9_STAMA</name>
<accession>A0A7C4HGI9</accession>
<dbReference type="Pfam" id="PF07883">
    <property type="entry name" value="Cupin_2"/>
    <property type="match status" value="1"/>
</dbReference>
<dbReference type="PANTHER" id="PTHR37694:SF1">
    <property type="entry name" value="SLR8022 PROTEIN"/>
    <property type="match status" value="1"/>
</dbReference>
<dbReference type="EMBL" id="DTBJ01000061">
    <property type="protein sequence ID" value="HGM59388.1"/>
    <property type="molecule type" value="Genomic_DNA"/>
</dbReference>
<gene>
    <name evidence="2" type="ORF">ENU14_07405</name>
</gene>
<protein>
    <submittedName>
        <fullName evidence="2">Cupin domain-containing protein</fullName>
    </submittedName>
</protein>
<proteinExistence type="predicted"/>
<dbReference type="CDD" id="cd02222">
    <property type="entry name" value="cupin_TM1459-like"/>
    <property type="match status" value="1"/>
</dbReference>
<dbReference type="AlphaFoldDB" id="A0A7C4HGI9"/>
<feature type="domain" description="Cupin type-2" evidence="1">
    <location>
        <begin position="50"/>
        <end position="117"/>
    </location>
</feature>
<evidence type="ECO:0000313" key="2">
    <source>
        <dbReference type="EMBL" id="HGM59388.1"/>
    </source>
</evidence>
<evidence type="ECO:0000259" key="1">
    <source>
        <dbReference type="Pfam" id="PF07883"/>
    </source>
</evidence>
<dbReference type="InterPro" id="IPR014710">
    <property type="entry name" value="RmlC-like_jellyroll"/>
</dbReference>